<protein>
    <submittedName>
        <fullName evidence="2">Uncharacterized protein</fullName>
    </submittedName>
</protein>
<accession>A0A8S9IGJ3</accession>
<feature type="compositionally biased region" description="Basic and acidic residues" evidence="1">
    <location>
        <begin position="60"/>
        <end position="69"/>
    </location>
</feature>
<dbReference type="Proteomes" id="UP000712281">
    <property type="component" value="Unassembled WGS sequence"/>
</dbReference>
<gene>
    <name evidence="2" type="ORF">F2Q68_00026595</name>
</gene>
<evidence type="ECO:0000313" key="2">
    <source>
        <dbReference type="EMBL" id="KAF2568834.1"/>
    </source>
</evidence>
<comment type="caution">
    <text evidence="2">The sequence shown here is derived from an EMBL/GenBank/DDBJ whole genome shotgun (WGS) entry which is preliminary data.</text>
</comment>
<feature type="region of interest" description="Disordered" evidence="1">
    <location>
        <begin position="26"/>
        <end position="95"/>
    </location>
</feature>
<dbReference type="AlphaFoldDB" id="A0A8S9IGJ3"/>
<feature type="compositionally biased region" description="Polar residues" evidence="1">
    <location>
        <begin position="34"/>
        <end position="51"/>
    </location>
</feature>
<evidence type="ECO:0000256" key="1">
    <source>
        <dbReference type="SAM" id="MobiDB-lite"/>
    </source>
</evidence>
<evidence type="ECO:0000313" key="3">
    <source>
        <dbReference type="Proteomes" id="UP000712281"/>
    </source>
</evidence>
<sequence length="95" mass="10645">MYPDILLKEAKATCFSRFPRLRASTYFQGKTRPRGNQGQMSQALTQGATHINKSHQHAHGNGDSRRGDESSNNVQKTLGMAHPSGGRKRLRRIIK</sequence>
<organism evidence="2 3">
    <name type="scientific">Brassica cretica</name>
    <name type="common">Mustard</name>
    <dbReference type="NCBI Taxonomy" id="69181"/>
    <lineage>
        <taxon>Eukaryota</taxon>
        <taxon>Viridiplantae</taxon>
        <taxon>Streptophyta</taxon>
        <taxon>Embryophyta</taxon>
        <taxon>Tracheophyta</taxon>
        <taxon>Spermatophyta</taxon>
        <taxon>Magnoliopsida</taxon>
        <taxon>eudicotyledons</taxon>
        <taxon>Gunneridae</taxon>
        <taxon>Pentapetalae</taxon>
        <taxon>rosids</taxon>
        <taxon>malvids</taxon>
        <taxon>Brassicales</taxon>
        <taxon>Brassicaceae</taxon>
        <taxon>Brassiceae</taxon>
        <taxon>Brassica</taxon>
    </lineage>
</organism>
<proteinExistence type="predicted"/>
<dbReference type="EMBL" id="QGKW02001911">
    <property type="protein sequence ID" value="KAF2568834.1"/>
    <property type="molecule type" value="Genomic_DNA"/>
</dbReference>
<feature type="compositionally biased region" description="Basic residues" evidence="1">
    <location>
        <begin position="85"/>
        <end position="95"/>
    </location>
</feature>
<reference evidence="2" key="1">
    <citation type="submission" date="2019-12" db="EMBL/GenBank/DDBJ databases">
        <title>Genome sequencing and annotation of Brassica cretica.</title>
        <authorList>
            <person name="Studholme D.J."/>
            <person name="Sarris P.F."/>
        </authorList>
    </citation>
    <scope>NUCLEOTIDE SEQUENCE</scope>
    <source>
        <strain evidence="2">PFS-001/15</strain>
        <tissue evidence="2">Leaf</tissue>
    </source>
</reference>
<name>A0A8S9IGJ3_BRACR</name>